<keyword evidence="8" id="KW-0408">Iron</keyword>
<dbReference type="RefSeq" id="WP_221424463.1">
    <property type="nucleotide sequence ID" value="NZ_CP081295.1"/>
</dbReference>
<keyword evidence="6 9" id="KW-0732">Signal</keyword>
<dbReference type="Proteomes" id="UP000824281">
    <property type="component" value="Chromosome"/>
</dbReference>
<dbReference type="InterPro" id="IPR051829">
    <property type="entry name" value="Multiheme_Cytochr_ET"/>
</dbReference>
<comment type="cofactor">
    <cofactor evidence="1">
        <name>heme c</name>
        <dbReference type="ChEBI" id="CHEBI:61717"/>
    </cofactor>
</comment>
<dbReference type="InterPro" id="IPR036280">
    <property type="entry name" value="Multihaem_cyt_sf"/>
</dbReference>
<proteinExistence type="predicted"/>
<evidence type="ECO:0000256" key="3">
    <source>
        <dbReference type="ARBA" id="ARBA00022448"/>
    </source>
</evidence>
<feature type="signal peptide" evidence="9">
    <location>
        <begin position="1"/>
        <end position="21"/>
    </location>
</feature>
<reference evidence="11 12" key="1">
    <citation type="submission" date="2021-08" db="EMBL/GenBank/DDBJ databases">
        <title>Comparative Genomics Analysis of the Genus Qipengyuania Reveals Extensive Genetic Diversity and Metabolic Versatility, Including the Description of Fifteen Novel Species.</title>
        <authorList>
            <person name="Liu Y."/>
        </authorList>
    </citation>
    <scope>NUCLEOTIDE SEQUENCE [LARGE SCALE GENOMIC DNA]</scope>
    <source>
        <strain evidence="11 12">1NDH13</strain>
    </source>
</reference>
<accession>A0ABX8ZP52</accession>
<feature type="domain" description="Tetrahaem cytochrome" evidence="10">
    <location>
        <begin position="38"/>
        <end position="100"/>
    </location>
</feature>
<evidence type="ECO:0000256" key="4">
    <source>
        <dbReference type="ARBA" id="ARBA00022617"/>
    </source>
</evidence>
<dbReference type="PANTHER" id="PTHR35038">
    <property type="entry name" value="DISSIMILATORY SULFITE REDUCTASE SIRA"/>
    <property type="match status" value="1"/>
</dbReference>
<keyword evidence="7" id="KW-0249">Electron transport</keyword>
<evidence type="ECO:0000256" key="5">
    <source>
        <dbReference type="ARBA" id="ARBA00022723"/>
    </source>
</evidence>
<evidence type="ECO:0000313" key="12">
    <source>
        <dbReference type="Proteomes" id="UP000824281"/>
    </source>
</evidence>
<dbReference type="InterPro" id="IPR012286">
    <property type="entry name" value="Tetrahaem_cytochrome"/>
</dbReference>
<keyword evidence="12" id="KW-1185">Reference proteome</keyword>
<evidence type="ECO:0000256" key="8">
    <source>
        <dbReference type="ARBA" id="ARBA00023004"/>
    </source>
</evidence>
<evidence type="ECO:0000313" key="11">
    <source>
        <dbReference type="EMBL" id="QZD88953.1"/>
    </source>
</evidence>
<keyword evidence="3" id="KW-0813">Transport</keyword>
<evidence type="ECO:0000256" key="1">
    <source>
        <dbReference type="ARBA" id="ARBA00001926"/>
    </source>
</evidence>
<dbReference type="PANTHER" id="PTHR35038:SF6">
    <property type="entry name" value="SURFACE LOCALIZED DECAHEME CYTOCHROME C LIPOPROTEIN"/>
    <property type="match status" value="1"/>
</dbReference>
<organism evidence="11 12">
    <name type="scientific">Qipengyuania aurantiaca</name>
    <dbReference type="NCBI Taxonomy" id="2867233"/>
    <lineage>
        <taxon>Bacteria</taxon>
        <taxon>Pseudomonadati</taxon>
        <taxon>Pseudomonadota</taxon>
        <taxon>Alphaproteobacteria</taxon>
        <taxon>Sphingomonadales</taxon>
        <taxon>Erythrobacteraceae</taxon>
        <taxon>Qipengyuania</taxon>
    </lineage>
</organism>
<keyword evidence="5" id="KW-0479">Metal-binding</keyword>
<dbReference type="Pfam" id="PF14537">
    <property type="entry name" value="Cytochrom_c3_2"/>
    <property type="match status" value="1"/>
</dbReference>
<evidence type="ECO:0000256" key="7">
    <source>
        <dbReference type="ARBA" id="ARBA00022982"/>
    </source>
</evidence>
<evidence type="ECO:0000256" key="2">
    <source>
        <dbReference type="ARBA" id="ARBA00004196"/>
    </source>
</evidence>
<evidence type="ECO:0000256" key="9">
    <source>
        <dbReference type="SAM" id="SignalP"/>
    </source>
</evidence>
<sequence length="591" mass="64710">MRSLRALITLLLLMAAAPLMGQSIIERLVTPGPLSQPHAKLEDSCNSCHANFRKEAQNSKCLACHTDVASDIRAGAGYHGRSSNARRSDCKTCHTEHKGRRANIVRLNTRTFNHDLTDFPLRGGHAKVSCASCHTGGKAYRLAPTTCRGCHKSDDPHKGRLGPRCQDCHQVSSWQSLKPFDHSKTGFRLTGAHSGTSCMSCHKGQQWSGLTTSCYGCHKQDDAHNGTRGTNCSSCHTTSSWRDVKFDHDTTGFSLIGAHAQASCSSCHGANNAIKNPPTTCYGCHEKDDSHQGANGTQCADCHVPQGWSRIQFDHDRLTDFPLRGAHRQASCESCHIHPPKVAAPPTTCFGCHEEDDSHKGGNGTDCARCHTETDWEAVEFDHATMTGFPLLGKHAQARCEDCHIEASDQVKLVPQCASCHYEDDVHKAELGPSCGRCHDSNDWTTNISFDHALTSFPLLGKHADIDCTDCHADQTFTVKGPQCADCHVDEHHEGRLGTPAQCGNCHNASDWKAWSFDHDTQTQFPLTGKHKGLVCESCHARAGDPAELSSTCADCHRRDDVHRGEFGTDCQRCHVTDDWSKVILPEDRGK</sequence>
<feature type="chain" id="PRO_5046052379" evidence="9">
    <location>
        <begin position="22"/>
        <end position="591"/>
    </location>
</feature>
<dbReference type="Gene3D" id="3.90.10.10">
    <property type="entry name" value="Cytochrome C3"/>
    <property type="match status" value="7"/>
</dbReference>
<evidence type="ECO:0000259" key="10">
    <source>
        <dbReference type="Pfam" id="PF14537"/>
    </source>
</evidence>
<evidence type="ECO:0000256" key="6">
    <source>
        <dbReference type="ARBA" id="ARBA00022729"/>
    </source>
</evidence>
<dbReference type="SUPFAM" id="SSF48695">
    <property type="entry name" value="Multiheme cytochromes"/>
    <property type="match status" value="2"/>
</dbReference>
<gene>
    <name evidence="11" type="ORF">K3148_08835</name>
</gene>
<keyword evidence="4" id="KW-0349">Heme</keyword>
<name>A0ABX8ZP52_9SPHN</name>
<dbReference type="EMBL" id="CP081295">
    <property type="protein sequence ID" value="QZD88953.1"/>
    <property type="molecule type" value="Genomic_DNA"/>
</dbReference>
<comment type="subcellular location">
    <subcellularLocation>
        <location evidence="2">Cell envelope</location>
    </subcellularLocation>
</comment>
<protein>
    <submittedName>
        <fullName evidence="11">Cytochrome c3 family protein</fullName>
    </submittedName>
</protein>